<dbReference type="Proteomes" id="UP000287651">
    <property type="component" value="Unassembled WGS sequence"/>
</dbReference>
<evidence type="ECO:0000313" key="1">
    <source>
        <dbReference type="EMBL" id="RRT81801.1"/>
    </source>
</evidence>
<dbReference type="EMBL" id="AMZH03000823">
    <property type="protein sequence ID" value="RRT81801.1"/>
    <property type="molecule type" value="Genomic_DNA"/>
</dbReference>
<sequence length="164" mass="17797">MSIMKNHHVGKAIRVHPPIKVFGFTLTWRPLLDSMILPPRKKASHSHPFLHVKTNAKGDDGGREGGVLVGHVNPMPLKKEGKRKEDNQHKAGEWGWMGGGLHLWGRGMGPLASLLALDLVSMLVLLRILCARASCAADAIGGFAAFCSSPDFGVHLDFRDHSVG</sequence>
<comment type="caution">
    <text evidence="1">The sequence shown here is derived from an EMBL/GenBank/DDBJ whole genome shotgun (WGS) entry which is preliminary data.</text>
</comment>
<evidence type="ECO:0000313" key="2">
    <source>
        <dbReference type="Proteomes" id="UP000287651"/>
    </source>
</evidence>
<organism evidence="1 2">
    <name type="scientific">Ensete ventricosum</name>
    <name type="common">Abyssinian banana</name>
    <name type="synonym">Musa ensete</name>
    <dbReference type="NCBI Taxonomy" id="4639"/>
    <lineage>
        <taxon>Eukaryota</taxon>
        <taxon>Viridiplantae</taxon>
        <taxon>Streptophyta</taxon>
        <taxon>Embryophyta</taxon>
        <taxon>Tracheophyta</taxon>
        <taxon>Spermatophyta</taxon>
        <taxon>Magnoliopsida</taxon>
        <taxon>Liliopsida</taxon>
        <taxon>Zingiberales</taxon>
        <taxon>Musaceae</taxon>
        <taxon>Ensete</taxon>
    </lineage>
</organism>
<reference evidence="1 2" key="1">
    <citation type="journal article" date="2014" name="Agronomy (Basel)">
        <title>A Draft Genome Sequence for Ensete ventricosum, the Drought-Tolerant Tree Against Hunger.</title>
        <authorList>
            <person name="Harrison J."/>
            <person name="Moore K.A."/>
            <person name="Paszkiewicz K."/>
            <person name="Jones T."/>
            <person name="Grant M."/>
            <person name="Ambacheew D."/>
            <person name="Muzemil S."/>
            <person name="Studholme D.J."/>
        </authorList>
    </citation>
    <scope>NUCLEOTIDE SEQUENCE [LARGE SCALE GENOMIC DNA]</scope>
</reference>
<gene>
    <name evidence="1" type="ORF">B296_00012556</name>
</gene>
<proteinExistence type="predicted"/>
<dbReference type="AlphaFoldDB" id="A0A427AZW6"/>
<name>A0A427AZW6_ENSVE</name>
<accession>A0A427AZW6</accession>
<protein>
    <submittedName>
        <fullName evidence="1">Uncharacterized protein</fullName>
    </submittedName>
</protein>